<gene>
    <name evidence="2" type="ORF">KC01_LOCUS23577</name>
</gene>
<evidence type="ECO:0000313" key="3">
    <source>
        <dbReference type="Proteomes" id="UP001497482"/>
    </source>
</evidence>
<name>A0AAV2L0P4_KNICA</name>
<sequence>MTDLGHVCGSDMRPSDPSQLITHYTNILLMKACNFVNTTTGHVLSNEPNLPFSPVPGPSHRSQALLTDPRPFSPVPGPSHRSQALLTGPRPFSPVPGPSHRSQALLTGPRPFSPVPGPSHRSQALLTDPRPFSGREQWG</sequence>
<organism evidence="2 3">
    <name type="scientific">Knipowitschia caucasica</name>
    <name type="common">Caucasian dwarf goby</name>
    <name type="synonym">Pomatoschistus caucasicus</name>
    <dbReference type="NCBI Taxonomy" id="637954"/>
    <lineage>
        <taxon>Eukaryota</taxon>
        <taxon>Metazoa</taxon>
        <taxon>Chordata</taxon>
        <taxon>Craniata</taxon>
        <taxon>Vertebrata</taxon>
        <taxon>Euteleostomi</taxon>
        <taxon>Actinopterygii</taxon>
        <taxon>Neopterygii</taxon>
        <taxon>Teleostei</taxon>
        <taxon>Neoteleostei</taxon>
        <taxon>Acanthomorphata</taxon>
        <taxon>Gobiaria</taxon>
        <taxon>Gobiiformes</taxon>
        <taxon>Gobioidei</taxon>
        <taxon>Gobiidae</taxon>
        <taxon>Gobiinae</taxon>
        <taxon>Knipowitschia</taxon>
    </lineage>
</organism>
<evidence type="ECO:0000256" key="1">
    <source>
        <dbReference type="SAM" id="MobiDB-lite"/>
    </source>
</evidence>
<feature type="region of interest" description="Disordered" evidence="1">
    <location>
        <begin position="43"/>
        <end position="139"/>
    </location>
</feature>
<dbReference type="Proteomes" id="UP001497482">
    <property type="component" value="Chromosome 20"/>
</dbReference>
<dbReference type="EMBL" id="OZ035842">
    <property type="protein sequence ID" value="CAL1594625.1"/>
    <property type="molecule type" value="Genomic_DNA"/>
</dbReference>
<reference evidence="2 3" key="1">
    <citation type="submission" date="2024-04" db="EMBL/GenBank/DDBJ databases">
        <authorList>
            <person name="Waldvogel A.-M."/>
            <person name="Schoenle A."/>
        </authorList>
    </citation>
    <scope>NUCLEOTIDE SEQUENCE [LARGE SCALE GENOMIC DNA]</scope>
</reference>
<evidence type="ECO:0000313" key="2">
    <source>
        <dbReference type="EMBL" id="CAL1594625.1"/>
    </source>
</evidence>
<dbReference type="AlphaFoldDB" id="A0AAV2L0P4"/>
<protein>
    <submittedName>
        <fullName evidence="2">Uncharacterized protein</fullName>
    </submittedName>
</protein>
<proteinExistence type="predicted"/>
<keyword evidence="3" id="KW-1185">Reference proteome</keyword>
<accession>A0AAV2L0P4</accession>